<evidence type="ECO:0000313" key="2">
    <source>
        <dbReference type="Proteomes" id="UP000799755"/>
    </source>
</evidence>
<organism evidence="1 2">
    <name type="scientific">Lindgomyces ingoldianus</name>
    <dbReference type="NCBI Taxonomy" id="673940"/>
    <lineage>
        <taxon>Eukaryota</taxon>
        <taxon>Fungi</taxon>
        <taxon>Dikarya</taxon>
        <taxon>Ascomycota</taxon>
        <taxon>Pezizomycotina</taxon>
        <taxon>Dothideomycetes</taxon>
        <taxon>Pleosporomycetidae</taxon>
        <taxon>Pleosporales</taxon>
        <taxon>Lindgomycetaceae</taxon>
        <taxon>Lindgomyces</taxon>
    </lineage>
</organism>
<accession>A0ACB6QVT6</accession>
<comment type="caution">
    <text evidence="1">The sequence shown here is derived from an EMBL/GenBank/DDBJ whole genome shotgun (WGS) entry which is preliminary data.</text>
</comment>
<keyword evidence="2" id="KW-1185">Reference proteome</keyword>
<gene>
    <name evidence="1" type="ORF">BDR25DRAFT_393721</name>
</gene>
<name>A0ACB6QVT6_9PLEO</name>
<proteinExistence type="predicted"/>
<sequence>MRERGLRRSSHLKGEDETSASFDTNTTVALCTNSTGRGHLPTGTDDVSRWRNGKPMMGQTPESTNDDTVFHHNRAPPLFCFRKSRIRLIERTAPAEPRGNSIPDEVRQIWYARDTRLRWEVGPFWLQRLEMNDWPGAADKIRLGDLRGSAMAPRHALEALWRKLLQLFQTSEKNDILGHREDMTSGRARKNREVALPAPQPSSPNDYKIAGRSIFSKVEHLLCIANGIRGSVPLRPTTFASCDFVHSLCCPLYASSAAMVHLSASPGTKDTHSDNSRQPLEGRESKITVAGFSAFQARCLGLLQSDRLQANDWSLELVPQPRAPIRAARPTQNHLFQNRAMMDGPIGALQQSRFVSSTFVGFLALSHSSLFTLHLFKFFFIAFCGVNADILSVHILSLHIIGLFLLQQLLGCWLPPI</sequence>
<dbReference type="EMBL" id="MU003507">
    <property type="protein sequence ID" value="KAF2470620.1"/>
    <property type="molecule type" value="Genomic_DNA"/>
</dbReference>
<protein>
    <submittedName>
        <fullName evidence="1">Uncharacterized protein</fullName>
    </submittedName>
</protein>
<evidence type="ECO:0000313" key="1">
    <source>
        <dbReference type="EMBL" id="KAF2470620.1"/>
    </source>
</evidence>
<dbReference type="Proteomes" id="UP000799755">
    <property type="component" value="Unassembled WGS sequence"/>
</dbReference>
<reference evidence="1" key="1">
    <citation type="journal article" date="2020" name="Stud. Mycol.">
        <title>101 Dothideomycetes genomes: a test case for predicting lifestyles and emergence of pathogens.</title>
        <authorList>
            <person name="Haridas S."/>
            <person name="Albert R."/>
            <person name="Binder M."/>
            <person name="Bloem J."/>
            <person name="Labutti K."/>
            <person name="Salamov A."/>
            <person name="Andreopoulos B."/>
            <person name="Baker S."/>
            <person name="Barry K."/>
            <person name="Bills G."/>
            <person name="Bluhm B."/>
            <person name="Cannon C."/>
            <person name="Castanera R."/>
            <person name="Culley D."/>
            <person name="Daum C."/>
            <person name="Ezra D."/>
            <person name="Gonzalez J."/>
            <person name="Henrissat B."/>
            <person name="Kuo A."/>
            <person name="Liang C."/>
            <person name="Lipzen A."/>
            <person name="Lutzoni F."/>
            <person name="Magnuson J."/>
            <person name="Mondo S."/>
            <person name="Nolan M."/>
            <person name="Ohm R."/>
            <person name="Pangilinan J."/>
            <person name="Park H.-J."/>
            <person name="Ramirez L."/>
            <person name="Alfaro M."/>
            <person name="Sun H."/>
            <person name="Tritt A."/>
            <person name="Yoshinaga Y."/>
            <person name="Zwiers L.-H."/>
            <person name="Turgeon B."/>
            <person name="Goodwin S."/>
            <person name="Spatafora J."/>
            <person name="Crous P."/>
            <person name="Grigoriev I."/>
        </authorList>
    </citation>
    <scope>NUCLEOTIDE SEQUENCE</scope>
    <source>
        <strain evidence="1">ATCC 200398</strain>
    </source>
</reference>